<feature type="transmembrane region" description="Helical" evidence="5">
    <location>
        <begin position="258"/>
        <end position="280"/>
    </location>
</feature>
<keyword evidence="7" id="KW-1185">Reference proteome</keyword>
<gene>
    <name evidence="6" type="ORF">GCM10009430_42600</name>
</gene>
<dbReference type="PANTHER" id="PTHR10361">
    <property type="entry name" value="SODIUM-BILE ACID COTRANSPORTER"/>
    <property type="match status" value="1"/>
</dbReference>
<accession>A0ABP3UIA3</accession>
<comment type="caution">
    <text evidence="6">The sequence shown here is derived from an EMBL/GenBank/DDBJ whole genome shotgun (WGS) entry which is preliminary data.</text>
</comment>
<name>A0ABP3UIA3_9FLAO</name>
<evidence type="ECO:0000313" key="7">
    <source>
        <dbReference type="Proteomes" id="UP001501758"/>
    </source>
</evidence>
<comment type="subcellular location">
    <subcellularLocation>
        <location evidence="1">Membrane</location>
        <topology evidence="1">Multi-pass membrane protein</topology>
    </subcellularLocation>
</comment>
<dbReference type="EMBL" id="BAAAGE010000005">
    <property type="protein sequence ID" value="GAA0730945.1"/>
    <property type="molecule type" value="Genomic_DNA"/>
</dbReference>
<evidence type="ECO:0000256" key="3">
    <source>
        <dbReference type="ARBA" id="ARBA00022989"/>
    </source>
</evidence>
<feature type="transmembrane region" description="Helical" evidence="5">
    <location>
        <begin position="170"/>
        <end position="187"/>
    </location>
</feature>
<feature type="transmembrane region" description="Helical" evidence="5">
    <location>
        <begin position="193"/>
        <end position="217"/>
    </location>
</feature>
<evidence type="ECO:0000256" key="2">
    <source>
        <dbReference type="ARBA" id="ARBA00022692"/>
    </source>
</evidence>
<feature type="transmembrane region" description="Helical" evidence="5">
    <location>
        <begin position="38"/>
        <end position="61"/>
    </location>
</feature>
<protein>
    <submittedName>
        <fullName evidence="6">Bile acid:sodium symporter family protein</fullName>
    </submittedName>
</protein>
<dbReference type="Gene3D" id="1.20.1530.20">
    <property type="match status" value="1"/>
</dbReference>
<reference evidence="7" key="1">
    <citation type="journal article" date="2019" name="Int. J. Syst. Evol. Microbiol.">
        <title>The Global Catalogue of Microorganisms (GCM) 10K type strain sequencing project: providing services to taxonomists for standard genome sequencing and annotation.</title>
        <authorList>
            <consortium name="The Broad Institute Genomics Platform"/>
            <consortium name="The Broad Institute Genome Sequencing Center for Infectious Disease"/>
            <person name="Wu L."/>
            <person name="Ma J."/>
        </authorList>
    </citation>
    <scope>NUCLEOTIDE SEQUENCE [LARGE SCALE GENOMIC DNA]</scope>
    <source>
        <strain evidence="7">JCM 15974</strain>
    </source>
</reference>
<dbReference type="RefSeq" id="WP_343914273.1">
    <property type="nucleotide sequence ID" value="NZ_BAAAGE010000005.1"/>
</dbReference>
<dbReference type="InterPro" id="IPR038770">
    <property type="entry name" value="Na+/solute_symporter_sf"/>
</dbReference>
<sequence>MDNISTIILAASLIIIMLGMGLSLVTSDFKRILIYPKAILVGLINQLVILPVVGFVLVTILSLEPEIAIGIMILAACPGGATSNLISHLAHGDTALSVTLTAFSSLITIITIPFIVNFSLLHFLSENQTIQLNVVETIIQIFVIIIIPVAVGMIIRRYKESFALKMAKPVRIASAVVLALVIIGILVKEKDNFVSYLQEAGLVAFLLNILTMAIGYYSAKLFKVHHKGAISIGIESGIQNGTLAISIAIAILHNTSYAIAPAVYSLLMFFTGGLAIFLGIRGNK</sequence>
<dbReference type="Pfam" id="PF01758">
    <property type="entry name" value="SBF"/>
    <property type="match status" value="1"/>
</dbReference>
<evidence type="ECO:0000256" key="4">
    <source>
        <dbReference type="ARBA" id="ARBA00023136"/>
    </source>
</evidence>
<evidence type="ECO:0000313" key="6">
    <source>
        <dbReference type="EMBL" id="GAA0730945.1"/>
    </source>
</evidence>
<evidence type="ECO:0000256" key="5">
    <source>
        <dbReference type="SAM" id="Phobius"/>
    </source>
</evidence>
<keyword evidence="2 5" id="KW-0812">Transmembrane</keyword>
<dbReference type="PANTHER" id="PTHR10361:SF24">
    <property type="entry name" value="P3 PROTEIN"/>
    <property type="match status" value="1"/>
</dbReference>
<feature type="transmembrane region" description="Helical" evidence="5">
    <location>
        <begin position="67"/>
        <end position="86"/>
    </location>
</feature>
<keyword evidence="3 5" id="KW-1133">Transmembrane helix</keyword>
<keyword evidence="4 5" id="KW-0472">Membrane</keyword>
<dbReference type="InterPro" id="IPR002657">
    <property type="entry name" value="BilAc:Na_symport/Acr3"/>
</dbReference>
<dbReference type="Proteomes" id="UP001501758">
    <property type="component" value="Unassembled WGS sequence"/>
</dbReference>
<proteinExistence type="predicted"/>
<evidence type="ECO:0000256" key="1">
    <source>
        <dbReference type="ARBA" id="ARBA00004141"/>
    </source>
</evidence>
<feature type="transmembrane region" description="Helical" evidence="5">
    <location>
        <begin position="6"/>
        <end position="26"/>
    </location>
</feature>
<dbReference type="InterPro" id="IPR004710">
    <property type="entry name" value="Bilac:Na_transpt"/>
</dbReference>
<feature type="transmembrane region" description="Helical" evidence="5">
    <location>
        <begin position="229"/>
        <end position="252"/>
    </location>
</feature>
<organism evidence="6 7">
    <name type="scientific">Aquimarina litoralis</name>
    <dbReference type="NCBI Taxonomy" id="584605"/>
    <lineage>
        <taxon>Bacteria</taxon>
        <taxon>Pseudomonadati</taxon>
        <taxon>Bacteroidota</taxon>
        <taxon>Flavobacteriia</taxon>
        <taxon>Flavobacteriales</taxon>
        <taxon>Flavobacteriaceae</taxon>
        <taxon>Aquimarina</taxon>
    </lineage>
</organism>
<feature type="transmembrane region" description="Helical" evidence="5">
    <location>
        <begin position="98"/>
        <end position="118"/>
    </location>
</feature>
<feature type="transmembrane region" description="Helical" evidence="5">
    <location>
        <begin position="138"/>
        <end position="158"/>
    </location>
</feature>